<evidence type="ECO:0000256" key="1">
    <source>
        <dbReference type="SAM" id="SignalP"/>
    </source>
</evidence>
<name>A0A3A8QCW0_9BACT</name>
<evidence type="ECO:0000313" key="3">
    <source>
        <dbReference type="Proteomes" id="UP000272888"/>
    </source>
</evidence>
<feature type="signal peptide" evidence="1">
    <location>
        <begin position="1"/>
        <end position="16"/>
    </location>
</feature>
<dbReference type="InterPro" id="IPR037015">
    <property type="entry name" value="APT_N_sf"/>
</dbReference>
<protein>
    <submittedName>
        <fullName evidence="2">Uncharacterized protein</fullName>
    </submittedName>
</protein>
<reference evidence="3" key="1">
    <citation type="submission" date="2018-09" db="EMBL/GenBank/DDBJ databases">
        <authorList>
            <person name="Livingstone P.G."/>
            <person name="Whitworth D.E."/>
        </authorList>
    </citation>
    <scope>NUCLEOTIDE SEQUENCE [LARGE SCALE GENOMIC DNA]</scope>
    <source>
        <strain evidence="3">CA051B</strain>
    </source>
</reference>
<dbReference type="Gene3D" id="3.10.40.10">
    <property type="entry name" value="Aerolysin/Pertussis toxin (APT), N-terminal domain"/>
    <property type="match status" value="3"/>
</dbReference>
<keyword evidence="3" id="KW-1185">Reference proteome</keyword>
<evidence type="ECO:0000313" key="2">
    <source>
        <dbReference type="EMBL" id="RKH65958.1"/>
    </source>
</evidence>
<keyword evidence="1" id="KW-0732">Signal</keyword>
<feature type="chain" id="PRO_5017290389" evidence="1">
    <location>
        <begin position="17"/>
        <end position="265"/>
    </location>
</feature>
<dbReference type="AlphaFoldDB" id="A0A3A8QCW0"/>
<dbReference type="RefSeq" id="WP_147451045.1">
    <property type="nucleotide sequence ID" value="NZ_RAWB01000032.1"/>
</dbReference>
<dbReference type="InterPro" id="IPR016187">
    <property type="entry name" value="CTDL_fold"/>
</dbReference>
<dbReference type="PROSITE" id="PS51257">
    <property type="entry name" value="PROKAR_LIPOPROTEIN"/>
    <property type="match status" value="1"/>
</dbReference>
<organism evidence="2 3">
    <name type="scientific">Corallococcus llansteffanensis</name>
    <dbReference type="NCBI Taxonomy" id="2316731"/>
    <lineage>
        <taxon>Bacteria</taxon>
        <taxon>Pseudomonadati</taxon>
        <taxon>Myxococcota</taxon>
        <taxon>Myxococcia</taxon>
        <taxon>Myxococcales</taxon>
        <taxon>Cystobacterineae</taxon>
        <taxon>Myxococcaceae</taxon>
        <taxon>Corallococcus</taxon>
    </lineage>
</organism>
<comment type="caution">
    <text evidence="2">The sequence shown here is derived from an EMBL/GenBank/DDBJ whole genome shotgun (WGS) entry which is preliminary data.</text>
</comment>
<proteinExistence type="predicted"/>
<dbReference type="Proteomes" id="UP000272888">
    <property type="component" value="Unassembled WGS sequence"/>
</dbReference>
<dbReference type="SUPFAM" id="SSF56436">
    <property type="entry name" value="C-type lectin-like"/>
    <property type="match status" value="3"/>
</dbReference>
<gene>
    <name evidence="2" type="ORF">D7V93_05095</name>
</gene>
<sequence length="265" mass="26571">MRKNLVVSLVSGVSLAMSLVGCGSPQEPAEAGGQDTAQASAALAGEVYNVLGDTACPSGYTLASPEEARSNVSTLCGQLGTWDIVRLANGGSMDGPGYGCGVRTYDARALGGSVCKQVGPVSEALGDGVCPAGLTVASPLVARANPSAFCSVMGTWDIARLAGGGSMDGPGYGCTIRDFDGRGLGNTLCAQLSFVAVAGDRPCAPGTALLAPQEARARQSEVCAKLATWDVARLAGGGSMDGPGYGCGIRDWDTRALGNALCQSL</sequence>
<accession>A0A3A8QCW0</accession>
<dbReference type="EMBL" id="RAWB01000032">
    <property type="protein sequence ID" value="RKH65958.1"/>
    <property type="molecule type" value="Genomic_DNA"/>
</dbReference>